<gene>
    <name evidence="1" type="ORF">VA596_33475</name>
</gene>
<reference evidence="1 2" key="1">
    <citation type="submission" date="2023-12" db="EMBL/GenBank/DDBJ databases">
        <title>Amycolatopsis sp. V23-08.</title>
        <authorList>
            <person name="Somphong A."/>
        </authorList>
    </citation>
    <scope>NUCLEOTIDE SEQUENCE [LARGE SCALE GENOMIC DNA]</scope>
    <source>
        <strain evidence="1 2">V23-08</strain>
    </source>
</reference>
<evidence type="ECO:0000313" key="1">
    <source>
        <dbReference type="EMBL" id="MEA5364484.1"/>
    </source>
</evidence>
<keyword evidence="2" id="KW-1185">Reference proteome</keyword>
<evidence type="ECO:0000313" key="2">
    <source>
        <dbReference type="Proteomes" id="UP001304298"/>
    </source>
</evidence>
<dbReference type="RefSeq" id="WP_323332300.1">
    <property type="nucleotide sequence ID" value="NZ_JAYFSI010000009.1"/>
</dbReference>
<dbReference type="EMBL" id="JAYFSI010000009">
    <property type="protein sequence ID" value="MEA5364484.1"/>
    <property type="molecule type" value="Genomic_DNA"/>
</dbReference>
<protein>
    <submittedName>
        <fullName evidence="1">Uncharacterized protein</fullName>
    </submittedName>
</protein>
<sequence length="40" mass="4587">MSPDAAVISRATEMISKMMRRRLLLRDQMDAIAITFLFVS</sequence>
<dbReference type="Proteomes" id="UP001304298">
    <property type="component" value="Unassembled WGS sequence"/>
</dbReference>
<accession>A0ABU5RFF9</accession>
<comment type="caution">
    <text evidence="1">The sequence shown here is derived from an EMBL/GenBank/DDBJ whole genome shotgun (WGS) entry which is preliminary data.</text>
</comment>
<proteinExistence type="predicted"/>
<name>A0ABU5RFF9_9PSEU</name>
<organism evidence="1 2">
    <name type="scientific">Amycolatopsis heterodermiae</name>
    <dbReference type="NCBI Taxonomy" id="3110235"/>
    <lineage>
        <taxon>Bacteria</taxon>
        <taxon>Bacillati</taxon>
        <taxon>Actinomycetota</taxon>
        <taxon>Actinomycetes</taxon>
        <taxon>Pseudonocardiales</taxon>
        <taxon>Pseudonocardiaceae</taxon>
        <taxon>Amycolatopsis</taxon>
    </lineage>
</organism>